<evidence type="ECO:0000256" key="3">
    <source>
        <dbReference type="ARBA" id="ARBA00022475"/>
    </source>
</evidence>
<keyword evidence="3" id="KW-1003">Cell membrane</keyword>
<dbReference type="PANTHER" id="PTHR23513:SF9">
    <property type="entry name" value="ENTEROBACTIN EXPORTER ENTS"/>
    <property type="match status" value="1"/>
</dbReference>
<dbReference type="CDD" id="cd06173">
    <property type="entry name" value="MFS_MefA_like"/>
    <property type="match status" value="1"/>
</dbReference>
<keyword evidence="6 7" id="KW-0472">Membrane</keyword>
<feature type="transmembrane region" description="Helical" evidence="7">
    <location>
        <begin position="279"/>
        <end position="304"/>
    </location>
</feature>
<protein>
    <recommendedName>
        <fullName evidence="10">MFS transporter</fullName>
    </recommendedName>
</protein>
<keyword evidence="2" id="KW-0813">Transport</keyword>
<keyword evidence="5 7" id="KW-1133">Transmembrane helix</keyword>
<evidence type="ECO:0000256" key="7">
    <source>
        <dbReference type="SAM" id="Phobius"/>
    </source>
</evidence>
<dbReference type="InterPro" id="IPR036259">
    <property type="entry name" value="MFS_trans_sf"/>
</dbReference>
<evidence type="ECO:0008006" key="10">
    <source>
        <dbReference type="Google" id="ProtNLM"/>
    </source>
</evidence>
<dbReference type="Gene3D" id="1.20.1250.20">
    <property type="entry name" value="MFS general substrate transporter like domains"/>
    <property type="match status" value="1"/>
</dbReference>
<feature type="transmembrane region" description="Helical" evidence="7">
    <location>
        <begin position="175"/>
        <end position="193"/>
    </location>
</feature>
<dbReference type="InterPro" id="IPR011701">
    <property type="entry name" value="MFS"/>
</dbReference>
<organism evidence="8 9">
    <name type="scientific">Streptomyces gilvosporeus</name>
    <dbReference type="NCBI Taxonomy" id="553510"/>
    <lineage>
        <taxon>Bacteria</taxon>
        <taxon>Bacillati</taxon>
        <taxon>Actinomycetota</taxon>
        <taxon>Actinomycetes</taxon>
        <taxon>Kitasatosporales</taxon>
        <taxon>Streptomycetaceae</taxon>
        <taxon>Streptomyces</taxon>
    </lineage>
</organism>
<evidence type="ECO:0000256" key="1">
    <source>
        <dbReference type="ARBA" id="ARBA00004429"/>
    </source>
</evidence>
<reference evidence="8 9" key="1">
    <citation type="submission" date="2017-04" db="EMBL/GenBank/DDBJ databases">
        <title>Complete Genome Sequence of Streptomyces gilvosporeus F607, a Capable Producer of Natamycin.</title>
        <authorList>
            <person name="Zong G."/>
            <person name="Zhong C."/>
            <person name="Fu J."/>
            <person name="Qin R."/>
            <person name="Cao G."/>
        </authorList>
    </citation>
    <scope>NUCLEOTIDE SEQUENCE [LARGE SCALE GENOMIC DNA]</scope>
    <source>
        <strain evidence="8 9">F607</strain>
    </source>
</reference>
<evidence type="ECO:0000313" key="8">
    <source>
        <dbReference type="EMBL" id="ARF58794.1"/>
    </source>
</evidence>
<gene>
    <name evidence="8" type="ORF">B1H19_35570</name>
</gene>
<evidence type="ECO:0000256" key="6">
    <source>
        <dbReference type="ARBA" id="ARBA00023136"/>
    </source>
</evidence>
<evidence type="ECO:0000313" key="9">
    <source>
        <dbReference type="Proteomes" id="UP000192726"/>
    </source>
</evidence>
<feature type="transmembrane region" description="Helical" evidence="7">
    <location>
        <begin position="252"/>
        <end position="273"/>
    </location>
</feature>
<feature type="transmembrane region" description="Helical" evidence="7">
    <location>
        <begin position="311"/>
        <end position="332"/>
    </location>
</feature>
<evidence type="ECO:0000256" key="4">
    <source>
        <dbReference type="ARBA" id="ARBA00022692"/>
    </source>
</evidence>
<dbReference type="EMBL" id="CP020569">
    <property type="protein sequence ID" value="ARF58794.1"/>
    <property type="molecule type" value="Genomic_DNA"/>
</dbReference>
<dbReference type="Proteomes" id="UP000192726">
    <property type="component" value="Chromosome"/>
</dbReference>
<dbReference type="GO" id="GO:0005886">
    <property type="term" value="C:plasma membrane"/>
    <property type="evidence" value="ECO:0007669"/>
    <property type="project" value="UniProtKB-SubCell"/>
</dbReference>
<feature type="transmembrane region" description="Helical" evidence="7">
    <location>
        <begin position="102"/>
        <end position="124"/>
    </location>
</feature>
<dbReference type="STRING" id="553510.B1H19_35570"/>
<dbReference type="AlphaFoldDB" id="A0A1V0U0Q9"/>
<name>A0A1V0U0Q9_9ACTN</name>
<proteinExistence type="predicted"/>
<evidence type="ECO:0000256" key="5">
    <source>
        <dbReference type="ARBA" id="ARBA00022989"/>
    </source>
</evidence>
<dbReference type="GO" id="GO:0022857">
    <property type="term" value="F:transmembrane transporter activity"/>
    <property type="evidence" value="ECO:0007669"/>
    <property type="project" value="InterPro"/>
</dbReference>
<keyword evidence="9" id="KW-1185">Reference proteome</keyword>
<keyword evidence="4 7" id="KW-0812">Transmembrane</keyword>
<dbReference type="SUPFAM" id="SSF103473">
    <property type="entry name" value="MFS general substrate transporter"/>
    <property type="match status" value="1"/>
</dbReference>
<feature type="transmembrane region" description="Helical" evidence="7">
    <location>
        <begin position="403"/>
        <end position="426"/>
    </location>
</feature>
<dbReference type="Pfam" id="PF07690">
    <property type="entry name" value="MFS_1"/>
    <property type="match status" value="1"/>
</dbReference>
<evidence type="ECO:0000256" key="2">
    <source>
        <dbReference type="ARBA" id="ARBA00022448"/>
    </source>
</evidence>
<feature type="transmembrane region" description="Helical" evidence="7">
    <location>
        <begin position="76"/>
        <end position="95"/>
    </location>
</feature>
<dbReference type="KEGG" id="sgv:B1H19_35570"/>
<feature type="transmembrane region" description="Helical" evidence="7">
    <location>
        <begin position="130"/>
        <end position="154"/>
    </location>
</feature>
<sequence length="447" mass="45736">MPHLPGMVKQAVKECAVLAEKTETEFGARTSAPPRRGFALLWGAQTISQFGDAVYTVALPLIVYDATGSAGSMATIFGLSLLPHALAGLVGGVFIDRRGPRGMLIGSAAAAAAMTGLIALLVAASQVDMVILGIATVLLATAASLLMASFETAIPRLVEGPELVRANARLETSRVIAQTVGPICAGFLVAAGSGALATLANGVSFAMAALLVLPIQGLKQTPAATASATGADFRTQIRTALSVAWNNSVIRFGSLVACAANFFVAILEVYVIFVLRNTFGVSAGAVGMVFMAACLITMLTGAVLRRFEGRVALPFWMAISLAALAVTCALMALQTDLAVVVVALLINIWATVLFNTYWRALRQRACPPGVLGRVSGIVRGTSYAGGALGSWCGGLLTSTASGITGFFTFGALVLIVLAPVTCRALVGASEVGPSEAVASGTGASEQK</sequence>
<dbReference type="PANTHER" id="PTHR23513">
    <property type="entry name" value="INTEGRAL MEMBRANE EFFLUX PROTEIN-RELATED"/>
    <property type="match status" value="1"/>
</dbReference>
<feature type="transmembrane region" description="Helical" evidence="7">
    <location>
        <begin position="338"/>
        <end position="358"/>
    </location>
</feature>
<comment type="subcellular location">
    <subcellularLocation>
        <location evidence="1">Cell inner membrane</location>
        <topology evidence="1">Multi-pass membrane protein</topology>
    </subcellularLocation>
</comment>
<accession>A0A1V0U0Q9</accession>